<dbReference type="InterPro" id="IPR012337">
    <property type="entry name" value="RNaseH-like_sf"/>
</dbReference>
<feature type="compositionally biased region" description="Low complexity" evidence="4">
    <location>
        <begin position="166"/>
        <end position="188"/>
    </location>
</feature>
<dbReference type="STRING" id="504797.SAMN05421678_107266"/>
<dbReference type="InterPro" id="IPR050275">
    <property type="entry name" value="PGM_Phosphatase"/>
</dbReference>
<feature type="region of interest" description="Disordered" evidence="4">
    <location>
        <begin position="166"/>
        <end position="190"/>
    </location>
</feature>
<evidence type="ECO:0000259" key="5">
    <source>
        <dbReference type="PROSITE" id="PS50879"/>
    </source>
</evidence>
<reference evidence="7 8" key="1">
    <citation type="submission" date="2016-10" db="EMBL/GenBank/DDBJ databases">
        <authorList>
            <person name="de Groot N.N."/>
        </authorList>
    </citation>
    <scope>NUCLEOTIDE SEQUENCE [LARGE SCALE GENOMIC DNA]</scope>
    <source>
        <strain evidence="7 8">CPCC 202808</strain>
    </source>
</reference>
<dbReference type="Gene3D" id="3.40.50.1240">
    <property type="entry name" value="Phosphoglycerate mutase-like"/>
    <property type="match status" value="1"/>
</dbReference>
<name>A0A1I2TSY0_9ACTN</name>
<feature type="compositionally biased region" description="Gly residues" evidence="4">
    <location>
        <begin position="12"/>
        <end position="25"/>
    </location>
</feature>
<dbReference type="EMBL" id="JACBZA010000001">
    <property type="protein sequence ID" value="NYH83159.1"/>
    <property type="molecule type" value="Genomic_DNA"/>
</dbReference>
<dbReference type="SMART" id="SM00855">
    <property type="entry name" value="PGAM"/>
    <property type="match status" value="1"/>
</dbReference>
<dbReference type="NCBIfam" id="NF005567">
    <property type="entry name" value="PRK07238.1"/>
    <property type="match status" value="1"/>
</dbReference>
<dbReference type="SUPFAM" id="SSF53098">
    <property type="entry name" value="Ribonuclease H-like"/>
    <property type="match status" value="1"/>
</dbReference>
<dbReference type="Gene3D" id="3.30.420.10">
    <property type="entry name" value="Ribonuclease H-like superfamily/Ribonuclease H"/>
    <property type="match status" value="1"/>
</dbReference>
<dbReference type="InterPro" id="IPR014636">
    <property type="entry name" value="RNaseH/PGlycerate_mutase"/>
</dbReference>
<dbReference type="Pfam" id="PF00300">
    <property type="entry name" value="His_Phos_1"/>
    <property type="match status" value="1"/>
</dbReference>
<dbReference type="InterPro" id="IPR002156">
    <property type="entry name" value="RNaseH_domain"/>
</dbReference>
<evidence type="ECO:0000256" key="4">
    <source>
        <dbReference type="SAM" id="MobiDB-lite"/>
    </source>
</evidence>
<sequence length="440" mass="45741">MSDRLFEHSSGGVSGVSGVSGGSAGSGRRLVVEADGGSRGNPGRAAYGAVVRDAESGDVVARAAERIGTATNNVAEYNGLIAGLKLVRELDPDAAVEIRMDSKLVIEQMAGRWKVKHADMRRLAEQARALVPANPTWTWVPRERNKTADALLNAVLDGGPPVWEVGASSAGAADPTADSSAPADDSAAVPESVAELDVAAIPESVAEQGSVAAEDSAPARGWGGDAGSATTLLLLRHGETEHSQAKRFSGSGGADVPLTERGRAQAVAAARSLADRLGVAAVVSSPLRRTRETADVVANALGLPVEVEPGLAETAFGEWDGHTFAEVGQRWPAELSAWLADTSVAPPGGESFEQVLTRVRAARDRLIRTYGDKTVVVVTHVTPIKLLACLALDVPIRAAYRMELPPAALTEVRWFADGAASLRSFGVPVSEPGMGEPLHD</sequence>
<dbReference type="InterPro" id="IPR036397">
    <property type="entry name" value="RNaseH_sf"/>
</dbReference>
<evidence type="ECO:0000313" key="8">
    <source>
        <dbReference type="Proteomes" id="UP000199052"/>
    </source>
</evidence>
<dbReference type="Proteomes" id="UP000533017">
    <property type="component" value="Unassembled WGS sequence"/>
</dbReference>
<protein>
    <submittedName>
        <fullName evidence="6 7">Phosphoglycerate mutase</fullName>
        <ecNumber evidence="6">5.4.2.12</ecNumber>
    </submittedName>
</protein>
<dbReference type="GO" id="GO:0016791">
    <property type="term" value="F:phosphatase activity"/>
    <property type="evidence" value="ECO:0007669"/>
    <property type="project" value="TreeGrafter"/>
</dbReference>
<dbReference type="PROSITE" id="PS50879">
    <property type="entry name" value="RNASE_H_1"/>
    <property type="match status" value="1"/>
</dbReference>
<dbReference type="AlphaFoldDB" id="A0A1I2TSY0"/>
<dbReference type="CDD" id="cd07067">
    <property type="entry name" value="HP_PGM_like"/>
    <property type="match status" value="1"/>
</dbReference>
<dbReference type="InterPro" id="IPR029033">
    <property type="entry name" value="His_PPase_superfam"/>
</dbReference>
<evidence type="ECO:0000313" key="6">
    <source>
        <dbReference type="EMBL" id="NYH83159.1"/>
    </source>
</evidence>
<dbReference type="SUPFAM" id="SSF53254">
    <property type="entry name" value="Phosphoglycerate mutase-like"/>
    <property type="match status" value="1"/>
</dbReference>
<keyword evidence="9" id="KW-1185">Reference proteome</keyword>
<dbReference type="PANTHER" id="PTHR48100:SF62">
    <property type="entry name" value="GLUCOSYL-3-PHOSPHOGLYCERATE PHOSPHATASE"/>
    <property type="match status" value="1"/>
</dbReference>
<dbReference type="CDD" id="cd09279">
    <property type="entry name" value="RNase_HI_like"/>
    <property type="match status" value="1"/>
</dbReference>
<dbReference type="PANTHER" id="PTHR48100">
    <property type="entry name" value="BROAD-SPECIFICITY PHOSPHATASE YOR283W-RELATED"/>
    <property type="match status" value="1"/>
</dbReference>
<evidence type="ECO:0000313" key="9">
    <source>
        <dbReference type="Proteomes" id="UP000533017"/>
    </source>
</evidence>
<reference evidence="6 9" key="2">
    <citation type="submission" date="2020-07" db="EMBL/GenBank/DDBJ databases">
        <title>Sequencing the genomes of 1000 actinobacteria strains.</title>
        <authorList>
            <person name="Klenk H.-P."/>
        </authorList>
    </citation>
    <scope>NUCLEOTIDE SEQUENCE [LARGE SCALE GENOMIC DNA]</scope>
    <source>
        <strain evidence="6 9">DSM 45117</strain>
    </source>
</reference>
<keyword evidence="6" id="KW-0413">Isomerase</keyword>
<dbReference type="EMBL" id="FOOI01000007">
    <property type="protein sequence ID" value="SFG66477.1"/>
    <property type="molecule type" value="Genomic_DNA"/>
</dbReference>
<feature type="region of interest" description="Disordered" evidence="4">
    <location>
        <begin position="1"/>
        <end position="44"/>
    </location>
</feature>
<feature type="binding site" evidence="3">
    <location>
        <position position="289"/>
    </location>
    <ligand>
        <name>substrate</name>
    </ligand>
</feature>
<evidence type="ECO:0000256" key="2">
    <source>
        <dbReference type="PIRSR" id="PIRSR613078-1"/>
    </source>
</evidence>
<feature type="active site" description="Proton donor/acceptor" evidence="2">
    <location>
        <position position="313"/>
    </location>
</feature>
<accession>A0A1I2TSY0</accession>
<organism evidence="7 8">
    <name type="scientific">Actinopolymorpha cephalotaxi</name>
    <dbReference type="NCBI Taxonomy" id="504797"/>
    <lineage>
        <taxon>Bacteria</taxon>
        <taxon>Bacillati</taxon>
        <taxon>Actinomycetota</taxon>
        <taxon>Actinomycetes</taxon>
        <taxon>Propionibacteriales</taxon>
        <taxon>Actinopolymorphaceae</taxon>
        <taxon>Actinopolymorpha</taxon>
    </lineage>
</organism>
<dbReference type="RefSeq" id="WP_237768825.1">
    <property type="nucleotide sequence ID" value="NZ_FOOI01000007.1"/>
</dbReference>
<dbReference type="GO" id="GO:0004619">
    <property type="term" value="F:phosphoglycerate mutase activity"/>
    <property type="evidence" value="ECO:0007669"/>
    <property type="project" value="UniProtKB-EC"/>
</dbReference>
<feature type="active site" description="Proton donor/acceptor; for phosphatase activity" evidence="1">
    <location>
        <position position="313"/>
    </location>
</feature>
<dbReference type="EC" id="5.4.2.12" evidence="6"/>
<dbReference type="GO" id="GO:0005737">
    <property type="term" value="C:cytoplasm"/>
    <property type="evidence" value="ECO:0007669"/>
    <property type="project" value="TreeGrafter"/>
</dbReference>
<gene>
    <name evidence="6" type="ORF">FHR37_002010</name>
    <name evidence="7" type="ORF">SAMN05421678_107266</name>
</gene>
<dbReference type="GO" id="GO:0004523">
    <property type="term" value="F:RNA-DNA hybrid ribonuclease activity"/>
    <property type="evidence" value="ECO:0007669"/>
    <property type="project" value="InterPro"/>
</dbReference>
<dbReference type="PIRSF" id="PIRSF036922">
    <property type="entry name" value="RNaseH_PGAM"/>
    <property type="match status" value="1"/>
</dbReference>
<proteinExistence type="predicted"/>
<feature type="domain" description="RNase H type-1" evidence="5">
    <location>
        <begin position="26"/>
        <end position="165"/>
    </location>
</feature>
<dbReference type="Pfam" id="PF13456">
    <property type="entry name" value="RVT_3"/>
    <property type="match status" value="1"/>
</dbReference>
<dbReference type="GO" id="GO:0003676">
    <property type="term" value="F:nucleic acid binding"/>
    <property type="evidence" value="ECO:0007669"/>
    <property type="project" value="InterPro"/>
</dbReference>
<dbReference type="InterPro" id="IPR013078">
    <property type="entry name" value="His_Pase_superF_clade-1"/>
</dbReference>
<dbReference type="Proteomes" id="UP000199052">
    <property type="component" value="Unassembled WGS sequence"/>
</dbReference>
<feature type="active site" description="Tele-phosphohistidine intermediate" evidence="1">
    <location>
        <position position="237"/>
    </location>
</feature>
<evidence type="ECO:0000256" key="3">
    <source>
        <dbReference type="PIRSR" id="PIRSR613078-2"/>
    </source>
</evidence>
<evidence type="ECO:0000256" key="1">
    <source>
        <dbReference type="PIRSR" id="PIRSR036922-1"/>
    </source>
</evidence>
<evidence type="ECO:0000313" key="7">
    <source>
        <dbReference type="EMBL" id="SFG66477.1"/>
    </source>
</evidence>